<dbReference type="EMBL" id="QTJU01000008">
    <property type="protein sequence ID" value="RFM26679.1"/>
    <property type="molecule type" value="Genomic_DNA"/>
</dbReference>
<dbReference type="SUPFAM" id="SSF52833">
    <property type="entry name" value="Thioredoxin-like"/>
    <property type="match status" value="1"/>
</dbReference>
<keyword evidence="2" id="KW-1185">Reference proteome</keyword>
<dbReference type="AlphaFoldDB" id="A0A3E1NFD9"/>
<dbReference type="Gene3D" id="3.40.30.10">
    <property type="entry name" value="Glutaredoxin"/>
    <property type="match status" value="1"/>
</dbReference>
<accession>A0A3E1NFD9</accession>
<sequence>MEKTISAKFDEKALTYHSYLTLLNQLLTEGKTTGAYQSPELTEHARLNIGRMQNVMQTVAIVPEIKEKIAAITGPQTWYVLTEGWCGDAAQSIPVMHAIAQLNPNITFKLLLRDENPDIMDCYLQYGKSRSIPKLIVYCRNHNRELFNWGPRPVALQEIYDDLRESQAPFEIIADKIHSWYAEDKTHSIQQELFELL</sequence>
<gene>
    <name evidence="1" type="ORF">DXN05_19110</name>
</gene>
<evidence type="ECO:0000313" key="1">
    <source>
        <dbReference type="EMBL" id="RFM26679.1"/>
    </source>
</evidence>
<dbReference type="InterPro" id="IPR036249">
    <property type="entry name" value="Thioredoxin-like_sf"/>
</dbReference>
<reference evidence="1 2" key="1">
    <citation type="submission" date="2018-08" db="EMBL/GenBank/DDBJ databases">
        <title>Chitinophagaceae sp. K23C18032701, a novel bacterium isolated from forest soil.</title>
        <authorList>
            <person name="Wang C."/>
        </authorList>
    </citation>
    <scope>NUCLEOTIDE SEQUENCE [LARGE SCALE GENOMIC DNA]</scope>
    <source>
        <strain evidence="1 2">K23C18032701</strain>
    </source>
</reference>
<organism evidence="1 2">
    <name type="scientific">Deminuibacter soli</name>
    <dbReference type="NCBI Taxonomy" id="2291815"/>
    <lineage>
        <taxon>Bacteria</taxon>
        <taxon>Pseudomonadati</taxon>
        <taxon>Bacteroidota</taxon>
        <taxon>Chitinophagia</taxon>
        <taxon>Chitinophagales</taxon>
        <taxon>Chitinophagaceae</taxon>
        <taxon>Deminuibacter</taxon>
    </lineage>
</organism>
<protein>
    <submittedName>
        <fullName evidence="1">Thioredoxin family protein</fullName>
    </submittedName>
</protein>
<name>A0A3E1NFD9_9BACT</name>
<comment type="caution">
    <text evidence="1">The sequence shown here is derived from an EMBL/GenBank/DDBJ whole genome shotgun (WGS) entry which is preliminary data.</text>
</comment>
<dbReference type="OrthoDB" id="6120799at2"/>
<proteinExistence type="predicted"/>
<dbReference type="RefSeq" id="WP_116848883.1">
    <property type="nucleotide sequence ID" value="NZ_QTJU01000008.1"/>
</dbReference>
<dbReference type="Pfam" id="PF14595">
    <property type="entry name" value="Thioredoxin_9"/>
    <property type="match status" value="1"/>
</dbReference>
<dbReference type="Proteomes" id="UP000261284">
    <property type="component" value="Unassembled WGS sequence"/>
</dbReference>
<evidence type="ECO:0000313" key="2">
    <source>
        <dbReference type="Proteomes" id="UP000261284"/>
    </source>
</evidence>